<comment type="similarity">
    <text evidence="1">Belongs to the bacterial solute-binding protein 1 family.</text>
</comment>
<feature type="signal peptide" evidence="5">
    <location>
        <begin position="1"/>
        <end position="21"/>
    </location>
</feature>
<evidence type="ECO:0000256" key="3">
    <source>
        <dbReference type="ARBA" id="ARBA00022729"/>
    </source>
</evidence>
<dbReference type="EMBL" id="JACJVO010000020">
    <property type="protein sequence ID" value="MBB6732554.1"/>
    <property type="molecule type" value="Genomic_DNA"/>
</dbReference>
<dbReference type="Pfam" id="PF13416">
    <property type="entry name" value="SBP_bac_8"/>
    <property type="match status" value="1"/>
</dbReference>
<dbReference type="SUPFAM" id="SSF53850">
    <property type="entry name" value="Periplasmic binding protein-like II"/>
    <property type="match status" value="1"/>
</dbReference>
<dbReference type="GO" id="GO:0015768">
    <property type="term" value="P:maltose transport"/>
    <property type="evidence" value="ECO:0007669"/>
    <property type="project" value="TreeGrafter"/>
</dbReference>
<accession>A0A7X0SPC2</accession>
<feature type="chain" id="PRO_5038606776" evidence="5">
    <location>
        <begin position="22"/>
        <end position="458"/>
    </location>
</feature>
<evidence type="ECO:0000313" key="7">
    <source>
        <dbReference type="Proteomes" id="UP000564644"/>
    </source>
</evidence>
<evidence type="ECO:0000256" key="4">
    <source>
        <dbReference type="SAM" id="MobiDB-lite"/>
    </source>
</evidence>
<dbReference type="PANTHER" id="PTHR30061:SF50">
    <property type="entry name" value="MALTOSE_MALTODEXTRIN-BINDING PERIPLASMIC PROTEIN"/>
    <property type="match status" value="1"/>
</dbReference>
<reference evidence="6 7" key="1">
    <citation type="submission" date="2020-08" db="EMBL/GenBank/DDBJ databases">
        <title>Cohnella phylogeny.</title>
        <authorList>
            <person name="Dunlap C."/>
        </authorList>
    </citation>
    <scope>NUCLEOTIDE SEQUENCE [LARGE SCALE GENOMIC DNA]</scope>
    <source>
        <strain evidence="6 7">CBP 2801</strain>
    </source>
</reference>
<dbReference type="GO" id="GO:0055052">
    <property type="term" value="C:ATP-binding cassette (ABC) transporter complex, substrate-binding subunit-containing"/>
    <property type="evidence" value="ECO:0007669"/>
    <property type="project" value="TreeGrafter"/>
</dbReference>
<feature type="compositionally biased region" description="Low complexity" evidence="4">
    <location>
        <begin position="29"/>
        <end position="64"/>
    </location>
</feature>
<evidence type="ECO:0000256" key="2">
    <source>
        <dbReference type="ARBA" id="ARBA00022448"/>
    </source>
</evidence>
<dbReference type="Gene3D" id="3.40.190.10">
    <property type="entry name" value="Periplasmic binding protein-like II"/>
    <property type="match status" value="2"/>
</dbReference>
<evidence type="ECO:0000256" key="1">
    <source>
        <dbReference type="ARBA" id="ARBA00008520"/>
    </source>
</evidence>
<organism evidence="6 7">
    <name type="scientific">Cohnella zeiphila</name>
    <dbReference type="NCBI Taxonomy" id="2761120"/>
    <lineage>
        <taxon>Bacteria</taxon>
        <taxon>Bacillati</taxon>
        <taxon>Bacillota</taxon>
        <taxon>Bacilli</taxon>
        <taxon>Bacillales</taxon>
        <taxon>Paenibacillaceae</taxon>
        <taxon>Cohnella</taxon>
    </lineage>
</organism>
<keyword evidence="3 5" id="KW-0732">Signal</keyword>
<dbReference type="Proteomes" id="UP000564644">
    <property type="component" value="Unassembled WGS sequence"/>
</dbReference>
<feature type="region of interest" description="Disordered" evidence="4">
    <location>
        <begin position="21"/>
        <end position="67"/>
    </location>
</feature>
<keyword evidence="2" id="KW-0813">Transport</keyword>
<sequence>MQPAKGVALLALAAAVLSACGSNGNGNDASSGASPSASPSSSASSSPSSSPSASPSESASAAPSDQPQVTVEFWHAYGEGEEKVLLEQVIPKFEAANPSIKIHATRMPTDNLDQQVLTAVAGGTPPDVMRMDNTWVSNMAKQGALQEVSGFPGAQDILDNSFKGTVDTNLYQGKYYGVPLDTNTQVAIYNQELLAKAGASEPPKTMDELADLARKLKAQGKYTGITIGGPDVWNFSAWFWTLGGKYTDDAYTKATGYLNSDASVKALETIDGWYKEGLLSPPITGGQPGTWEGLRGDKGKAASYMMIADGPWFFSLIGDAETKGKMLPAVLPAGPDGQSHSVIGGEDMVVFNGAKQPDAAWKFIQFMTSTDTQLLLAKQTGQIPTNKEAAQSPDLKDVWYLQPYIDQLGTAYARTPSPNANKINDAIQKAFESVFKNKASAKDALDQAAKQVDGFLSE</sequence>
<dbReference type="PROSITE" id="PS51257">
    <property type="entry name" value="PROKAR_LIPOPROTEIN"/>
    <property type="match status" value="1"/>
</dbReference>
<comment type="caution">
    <text evidence="6">The sequence shown here is derived from an EMBL/GenBank/DDBJ whole genome shotgun (WGS) entry which is preliminary data.</text>
</comment>
<protein>
    <submittedName>
        <fullName evidence="6">Extracellular solute-binding protein</fullName>
    </submittedName>
</protein>
<dbReference type="AlphaFoldDB" id="A0A7X0SPC2"/>
<evidence type="ECO:0000256" key="5">
    <source>
        <dbReference type="SAM" id="SignalP"/>
    </source>
</evidence>
<dbReference type="GO" id="GO:1901982">
    <property type="term" value="F:maltose binding"/>
    <property type="evidence" value="ECO:0007669"/>
    <property type="project" value="TreeGrafter"/>
</dbReference>
<dbReference type="InterPro" id="IPR006059">
    <property type="entry name" value="SBP"/>
</dbReference>
<proteinExistence type="inferred from homology"/>
<name>A0A7X0SPC2_9BACL</name>
<keyword evidence="7" id="KW-1185">Reference proteome</keyword>
<dbReference type="GO" id="GO:0042956">
    <property type="term" value="P:maltodextrin transmembrane transport"/>
    <property type="evidence" value="ECO:0007669"/>
    <property type="project" value="TreeGrafter"/>
</dbReference>
<gene>
    <name evidence="6" type="ORF">H7C18_16655</name>
</gene>
<evidence type="ECO:0000313" key="6">
    <source>
        <dbReference type="EMBL" id="MBB6732554.1"/>
    </source>
</evidence>
<dbReference type="PANTHER" id="PTHR30061">
    <property type="entry name" value="MALTOSE-BINDING PERIPLASMIC PROTEIN"/>
    <property type="match status" value="1"/>
</dbReference>